<dbReference type="EMBL" id="JADEVV010000004">
    <property type="protein sequence ID" value="MBE9252696.1"/>
    <property type="molecule type" value="Genomic_DNA"/>
</dbReference>
<dbReference type="Proteomes" id="UP000658720">
    <property type="component" value="Unassembled WGS sequence"/>
</dbReference>
<dbReference type="InterPro" id="IPR018841">
    <property type="entry name" value="DUF2442"/>
</dbReference>
<comment type="caution">
    <text evidence="1">The sequence shown here is derived from an EMBL/GenBank/DDBJ whole genome shotgun (WGS) entry which is preliminary data.</text>
</comment>
<dbReference type="SUPFAM" id="SSF143880">
    <property type="entry name" value="NE0471 N-terminal domain-like"/>
    <property type="match status" value="1"/>
</dbReference>
<dbReference type="InterPro" id="IPR036782">
    <property type="entry name" value="NE0471-like_N"/>
</dbReference>
<evidence type="ECO:0000313" key="2">
    <source>
        <dbReference type="Proteomes" id="UP000658720"/>
    </source>
</evidence>
<evidence type="ECO:0000313" key="1">
    <source>
        <dbReference type="EMBL" id="MBE9252696.1"/>
    </source>
</evidence>
<dbReference type="Pfam" id="PF10387">
    <property type="entry name" value="DUF2442"/>
    <property type="match status" value="1"/>
</dbReference>
<gene>
    <name evidence="1" type="ORF">IQ217_02270</name>
</gene>
<keyword evidence="2" id="KW-1185">Reference proteome</keyword>
<proteinExistence type="predicted"/>
<dbReference type="Gene3D" id="3.30.2020.10">
    <property type="entry name" value="NE0471-like N-terminal domain"/>
    <property type="match status" value="1"/>
</dbReference>
<dbReference type="RefSeq" id="WP_194018761.1">
    <property type="nucleotide sequence ID" value="NZ_JADEVV010000004.1"/>
</dbReference>
<reference evidence="1 2" key="1">
    <citation type="submission" date="2020-10" db="EMBL/GenBank/DDBJ databases">
        <authorList>
            <person name="Castelo-Branco R."/>
            <person name="Eusebio N."/>
            <person name="Adriana R."/>
            <person name="Vieira A."/>
            <person name="Brugerolle De Fraissinette N."/>
            <person name="Rezende De Castro R."/>
            <person name="Schneider M.P."/>
            <person name="Vasconcelos V."/>
            <person name="Leao P.N."/>
        </authorList>
    </citation>
    <scope>NUCLEOTIDE SEQUENCE [LARGE SCALE GENOMIC DNA]</scope>
    <source>
        <strain evidence="1 2">LEGE 00031</strain>
    </source>
</reference>
<sequence length="91" mass="10411">MLQDIVAVNPLKNYKLYLRFEDNQDGIVDIQKQVEFTGVFEPLKDLEYFAQVKVNPELGTIQWPNGADLDPDVLYEIIARSPSPSPLNFEV</sequence>
<organism evidence="1 2">
    <name type="scientific">Synechocystis salina LEGE 00031</name>
    <dbReference type="NCBI Taxonomy" id="1828736"/>
    <lineage>
        <taxon>Bacteria</taxon>
        <taxon>Bacillati</taxon>
        <taxon>Cyanobacteriota</taxon>
        <taxon>Cyanophyceae</taxon>
        <taxon>Synechococcales</taxon>
        <taxon>Merismopediaceae</taxon>
        <taxon>Synechocystis</taxon>
    </lineage>
</organism>
<name>A0ABR9VR03_9SYNC</name>
<accession>A0ABR9VR03</accession>
<protein>
    <submittedName>
        <fullName evidence="1">DUF2442 domain-containing protein</fullName>
    </submittedName>
</protein>